<evidence type="ECO:0000313" key="9">
    <source>
        <dbReference type="EMBL" id="QFR37177.1"/>
    </source>
</evidence>
<dbReference type="AlphaFoldDB" id="A0A5P8N9I7"/>
<accession>A0A5P8N9I7</accession>
<dbReference type="NCBIfam" id="TIGR00886">
    <property type="entry name" value="2A0108"/>
    <property type="match status" value="1"/>
</dbReference>
<feature type="transmembrane region" description="Helical" evidence="8">
    <location>
        <begin position="198"/>
        <end position="219"/>
    </location>
</feature>
<evidence type="ECO:0000256" key="1">
    <source>
        <dbReference type="ARBA" id="ARBA00004141"/>
    </source>
</evidence>
<feature type="transmembrane region" description="Helical" evidence="8">
    <location>
        <begin position="428"/>
        <end position="449"/>
    </location>
</feature>
<feature type="transmembrane region" description="Helical" evidence="8">
    <location>
        <begin position="159"/>
        <end position="178"/>
    </location>
</feature>
<keyword evidence="4 8" id="KW-0812">Transmembrane</keyword>
<comment type="similarity">
    <text evidence="2 8">Belongs to the major facilitator superfamily. Nitrate/nitrite porter (TC 2.A.1.8) family.</text>
</comment>
<feature type="transmembrane region" description="Helical" evidence="8">
    <location>
        <begin position="101"/>
        <end position="121"/>
    </location>
</feature>
<feature type="transmembrane region" description="Helical" evidence="8">
    <location>
        <begin position="495"/>
        <end position="514"/>
    </location>
</feature>
<feature type="transmembrane region" description="Helical" evidence="8">
    <location>
        <begin position="364"/>
        <end position="386"/>
    </location>
</feature>
<dbReference type="SUPFAM" id="SSF103473">
    <property type="entry name" value="MFS general substrate transporter"/>
    <property type="match status" value="1"/>
</dbReference>
<keyword evidence="3 8" id="KW-0813">Transport</keyword>
<dbReference type="GO" id="GO:0042128">
    <property type="term" value="P:nitrate assimilation"/>
    <property type="evidence" value="ECO:0007669"/>
    <property type="project" value="UniProtKB-UniRule"/>
</dbReference>
<evidence type="ECO:0000256" key="5">
    <source>
        <dbReference type="ARBA" id="ARBA00022989"/>
    </source>
</evidence>
<evidence type="ECO:0000256" key="7">
    <source>
        <dbReference type="ARBA" id="ARBA00023136"/>
    </source>
</evidence>
<name>A0A5P8N9I7_9ASCO</name>
<feature type="transmembrane region" description="Helical" evidence="8">
    <location>
        <begin position="77"/>
        <end position="94"/>
    </location>
</feature>
<keyword evidence="5 8" id="KW-1133">Transmembrane helix</keyword>
<feature type="transmembrane region" description="Helical" evidence="8">
    <location>
        <begin position="456"/>
        <end position="483"/>
    </location>
</feature>
<dbReference type="GO" id="GO:0015113">
    <property type="term" value="F:nitrite transmembrane transporter activity"/>
    <property type="evidence" value="ECO:0007669"/>
    <property type="project" value="InterPro"/>
</dbReference>
<evidence type="ECO:0000256" key="8">
    <source>
        <dbReference type="RuleBase" id="RU366033"/>
    </source>
</evidence>
<evidence type="ECO:0000256" key="2">
    <source>
        <dbReference type="ARBA" id="ARBA00008432"/>
    </source>
</evidence>
<reference evidence="9" key="1">
    <citation type="journal article" date="2019" name="Front. Microbiol.">
        <title>An Overview of Genes From Cyberlindnera americana, a Symbiont Yeast Isolated From the Gut of the Bark Beetle Dendroctonus rhizophagus (Curculionidae: Scolytinae), Involved in the Detoxification Process Using Genome and Transcriptome Data.</title>
        <authorList>
            <person name="Soto-Robles L.V."/>
            <person name="Torres-Banda V."/>
            <person name="Rivera-Orduna F.N."/>
            <person name="Curiel-Quesada E."/>
            <person name="Hidalgo-Lara M.E."/>
            <person name="Zuniga G."/>
        </authorList>
    </citation>
    <scope>NUCLEOTIDE SEQUENCE</scope>
    <source>
        <strain evidence="9">ChDrAdgY46</strain>
    </source>
</reference>
<keyword evidence="8" id="KW-1003">Cell membrane</keyword>
<dbReference type="InterPro" id="IPR036259">
    <property type="entry name" value="MFS_trans_sf"/>
</dbReference>
<protein>
    <recommendedName>
        <fullName evidence="8">Nitrate/nitrite transporter</fullName>
    </recommendedName>
</protein>
<dbReference type="InterPro" id="IPR004737">
    <property type="entry name" value="NO3_transporter_NarK/NarU-like"/>
</dbReference>
<organism evidence="9">
    <name type="scientific">Cyberlindnera americana</name>
    <dbReference type="NCBI Taxonomy" id="36016"/>
    <lineage>
        <taxon>Eukaryota</taxon>
        <taxon>Fungi</taxon>
        <taxon>Dikarya</taxon>
        <taxon>Ascomycota</taxon>
        <taxon>Saccharomycotina</taxon>
        <taxon>Saccharomycetes</taxon>
        <taxon>Phaffomycetales</taxon>
        <taxon>Phaffomycetaceae</taxon>
        <taxon>Cyberlindnera</taxon>
    </lineage>
</organism>
<keyword evidence="6 8" id="KW-0534">Nitrate assimilation</keyword>
<dbReference type="Gene3D" id="1.20.1250.20">
    <property type="entry name" value="MFS general substrate transporter like domains"/>
    <property type="match status" value="2"/>
</dbReference>
<proteinExistence type="inferred from homology"/>
<dbReference type="PANTHER" id="PTHR23515">
    <property type="entry name" value="HIGH-AFFINITY NITRATE TRANSPORTER 2.3"/>
    <property type="match status" value="1"/>
</dbReference>
<comment type="subcellular location">
    <subcellularLocation>
        <location evidence="8">Cell membrane</location>
        <topology evidence="8">Multi-pass membrane protein</topology>
    </subcellularLocation>
    <subcellularLocation>
        <location evidence="1">Membrane</location>
        <topology evidence="1">Multi-pass membrane protein</topology>
    </subcellularLocation>
</comment>
<dbReference type="GO" id="GO:0005886">
    <property type="term" value="C:plasma membrane"/>
    <property type="evidence" value="ECO:0007669"/>
    <property type="project" value="UniProtKB-SubCell"/>
</dbReference>
<evidence type="ECO:0000256" key="4">
    <source>
        <dbReference type="ARBA" id="ARBA00022692"/>
    </source>
</evidence>
<dbReference type="Pfam" id="PF07690">
    <property type="entry name" value="MFS_1"/>
    <property type="match status" value="1"/>
</dbReference>
<evidence type="ECO:0000256" key="6">
    <source>
        <dbReference type="ARBA" id="ARBA00023063"/>
    </source>
</evidence>
<keyword evidence="7 8" id="KW-0472">Membrane</keyword>
<dbReference type="InterPro" id="IPR011701">
    <property type="entry name" value="MFS"/>
</dbReference>
<dbReference type="InterPro" id="IPR044772">
    <property type="entry name" value="NO3_transporter"/>
</dbReference>
<feature type="transmembrane region" description="Helical" evidence="8">
    <location>
        <begin position="325"/>
        <end position="349"/>
    </location>
</feature>
<dbReference type="GO" id="GO:0015112">
    <property type="term" value="F:nitrate transmembrane transporter activity"/>
    <property type="evidence" value="ECO:0007669"/>
    <property type="project" value="UniProtKB-UniRule"/>
</dbReference>
<dbReference type="EMBL" id="MK890672">
    <property type="protein sequence ID" value="QFR37177.1"/>
    <property type="molecule type" value="Genomic_DNA"/>
</dbReference>
<gene>
    <name evidence="9" type="ORF">g5487</name>
</gene>
<evidence type="ECO:0000256" key="3">
    <source>
        <dbReference type="ARBA" id="ARBA00022448"/>
    </source>
</evidence>
<sequence length="530" mass="58159">MFDFKKLYQVPEVNPKTGKAMSIPVLNLVSPYGRCFHLSWLGFFVSFLSWFAFPPLLAHSIKKDLNLTSVDIANNNIAGLSATLIGRVIMGPICDKIGPRYAMVLVLLLGSVPTAFVPLVYNVRDLHAIRFFIGLLGSSFIPCQVWTTTFFDKSIVGSANAFAGGFGNAGGGVAFFMMPAIVNGLKGRGYSQHQSWSYAFVVGPLIILLFVALLCVLFGQDCPEGKWSQRGDVLHIGVDVRSVDIVSIKSNHPVLSNVGSLTKIVTEDKIPSNIDEKMLSSPHDTDDHIHVVQTRVKDVVDLDQIVEDPSIMTFISNTFNYRTMLVALPYVITFGGELAIESVLSALYLHRSSGLWTESKSGSWASMIGLLNVVTRPLGGIVSDFLYKTFKTTKAKKFWLLFCAFMEGLFLLWIGLVPQSKLNVHSLIASISVMCIFMEAGNGACFSLVPHINPKNIGVVSGTTGAFGNMGGIFFSLVFRFNINADGTNNYMRGFWIIGVCAMSVACMCTLIPVREDRPDFSYEDLQDKV</sequence>
<feature type="transmembrane region" description="Helical" evidence="8">
    <location>
        <begin position="398"/>
        <end position="416"/>
    </location>
</feature>
<feature type="transmembrane region" description="Helical" evidence="8">
    <location>
        <begin position="38"/>
        <end position="57"/>
    </location>
</feature>